<dbReference type="SUPFAM" id="SSF54695">
    <property type="entry name" value="POZ domain"/>
    <property type="match status" value="1"/>
</dbReference>
<proteinExistence type="predicted"/>
<dbReference type="PROSITE" id="PS50097">
    <property type="entry name" value="BTB"/>
    <property type="match status" value="1"/>
</dbReference>
<evidence type="ECO:0000313" key="3">
    <source>
        <dbReference type="EMBL" id="CAD0110786.1"/>
    </source>
</evidence>
<name>A0A9N8PTW5_9PEZI</name>
<dbReference type="PANTHER" id="PTHR47843">
    <property type="entry name" value="BTB DOMAIN-CONTAINING PROTEIN-RELATED"/>
    <property type="match status" value="1"/>
</dbReference>
<dbReference type="PANTHER" id="PTHR47843:SF2">
    <property type="entry name" value="BTB DOMAIN-CONTAINING PROTEIN"/>
    <property type="match status" value="1"/>
</dbReference>
<feature type="compositionally biased region" description="Polar residues" evidence="1">
    <location>
        <begin position="1"/>
        <end position="10"/>
    </location>
</feature>
<dbReference type="Pfam" id="PF00651">
    <property type="entry name" value="BTB"/>
    <property type="match status" value="1"/>
</dbReference>
<dbReference type="SMART" id="SM00225">
    <property type="entry name" value="BTB"/>
    <property type="match status" value="1"/>
</dbReference>
<dbReference type="InterPro" id="IPR000210">
    <property type="entry name" value="BTB/POZ_dom"/>
</dbReference>
<protein>
    <recommendedName>
        <fullName evidence="2">BTB domain-containing protein</fullName>
    </recommendedName>
</protein>
<sequence length="248" mass="28197">MSAQSRTSAADQPRKPSSASPSASPPRTLSKAVSIPSQRPSNEHFDTVVTIEVGPEKKVFVVHKELLCFYSDYFRAPFDGSFKEAIEGKLTLPDENIDTFYLFDGFLYTNQLRNQERASGSNIRCYNLSRLWVFGDKYLVPALQNMAMDCLVERLHIVKKRLGSEPTMSFIYDNTVHDSPLRRMAIDWQVYGICVTDREQLCSWPREAVVDLAMAQSTKETMHYAGKQLPESGKCHYHLHAEGEFCEV</sequence>
<reference evidence="3" key="1">
    <citation type="submission" date="2020-06" db="EMBL/GenBank/DDBJ databases">
        <authorList>
            <person name="Onetto C."/>
        </authorList>
    </citation>
    <scope>NUCLEOTIDE SEQUENCE</scope>
</reference>
<dbReference type="Proteomes" id="UP000745764">
    <property type="component" value="Unassembled WGS sequence"/>
</dbReference>
<dbReference type="AlphaFoldDB" id="A0A9N8PTW5"/>
<dbReference type="Gene3D" id="3.30.710.10">
    <property type="entry name" value="Potassium Channel Kv1.1, Chain A"/>
    <property type="match status" value="1"/>
</dbReference>
<dbReference type="InterPro" id="IPR011333">
    <property type="entry name" value="SKP1/BTB/POZ_sf"/>
</dbReference>
<organism evidence="3 4">
    <name type="scientific">Aureobasidium uvarum</name>
    <dbReference type="NCBI Taxonomy" id="2773716"/>
    <lineage>
        <taxon>Eukaryota</taxon>
        <taxon>Fungi</taxon>
        <taxon>Dikarya</taxon>
        <taxon>Ascomycota</taxon>
        <taxon>Pezizomycotina</taxon>
        <taxon>Dothideomycetes</taxon>
        <taxon>Dothideomycetidae</taxon>
        <taxon>Dothideales</taxon>
        <taxon>Saccotheciaceae</taxon>
        <taxon>Aureobasidium</taxon>
    </lineage>
</organism>
<feature type="domain" description="BTB" evidence="2">
    <location>
        <begin position="45"/>
        <end position="116"/>
    </location>
</feature>
<comment type="caution">
    <text evidence="3">The sequence shown here is derived from an EMBL/GenBank/DDBJ whole genome shotgun (WGS) entry which is preliminary data.</text>
</comment>
<gene>
    <name evidence="3" type="ORF">AWRI4620_LOCUS5041</name>
</gene>
<feature type="compositionally biased region" description="Low complexity" evidence="1">
    <location>
        <begin position="16"/>
        <end position="26"/>
    </location>
</feature>
<evidence type="ECO:0000313" key="4">
    <source>
        <dbReference type="Proteomes" id="UP000745764"/>
    </source>
</evidence>
<dbReference type="OrthoDB" id="194443at2759"/>
<feature type="region of interest" description="Disordered" evidence="1">
    <location>
        <begin position="1"/>
        <end position="40"/>
    </location>
</feature>
<evidence type="ECO:0000256" key="1">
    <source>
        <dbReference type="SAM" id="MobiDB-lite"/>
    </source>
</evidence>
<dbReference type="EMBL" id="CAINUL010000006">
    <property type="protein sequence ID" value="CAD0110786.1"/>
    <property type="molecule type" value="Genomic_DNA"/>
</dbReference>
<keyword evidence="4" id="KW-1185">Reference proteome</keyword>
<evidence type="ECO:0000259" key="2">
    <source>
        <dbReference type="PROSITE" id="PS50097"/>
    </source>
</evidence>
<accession>A0A9N8PTW5</accession>